<name>A0A9Q1KFQ4_9CARY</name>
<dbReference type="AlphaFoldDB" id="A0A9Q1KFQ4"/>
<keyword evidence="2" id="KW-1185">Reference proteome</keyword>
<dbReference type="EMBL" id="JAKOGI010000135">
    <property type="protein sequence ID" value="KAJ8442715.1"/>
    <property type="molecule type" value="Genomic_DNA"/>
</dbReference>
<comment type="caution">
    <text evidence="1">The sequence shown here is derived from an EMBL/GenBank/DDBJ whole genome shotgun (WGS) entry which is preliminary data.</text>
</comment>
<evidence type="ECO:0000313" key="1">
    <source>
        <dbReference type="EMBL" id="KAJ8442715.1"/>
    </source>
</evidence>
<proteinExistence type="predicted"/>
<organism evidence="1 2">
    <name type="scientific">Carnegiea gigantea</name>
    <dbReference type="NCBI Taxonomy" id="171969"/>
    <lineage>
        <taxon>Eukaryota</taxon>
        <taxon>Viridiplantae</taxon>
        <taxon>Streptophyta</taxon>
        <taxon>Embryophyta</taxon>
        <taxon>Tracheophyta</taxon>
        <taxon>Spermatophyta</taxon>
        <taxon>Magnoliopsida</taxon>
        <taxon>eudicotyledons</taxon>
        <taxon>Gunneridae</taxon>
        <taxon>Pentapetalae</taxon>
        <taxon>Caryophyllales</taxon>
        <taxon>Cactineae</taxon>
        <taxon>Cactaceae</taxon>
        <taxon>Cactoideae</taxon>
        <taxon>Echinocereeae</taxon>
        <taxon>Carnegiea</taxon>
    </lineage>
</organism>
<evidence type="ECO:0000313" key="2">
    <source>
        <dbReference type="Proteomes" id="UP001153076"/>
    </source>
</evidence>
<protein>
    <submittedName>
        <fullName evidence="1">Uncharacterized protein</fullName>
    </submittedName>
</protein>
<sequence length="191" mass="21784">MKAIFRDGSAAIDLIITSSRWLAEIMTELEELIPRACSPLKRVRNVAVELVSNALINDRPKGLRSRTSVLSQESFESNGFLILMKLKRITWAPEIRCMTSHSSIYPVSVLECLKRRKRHCPKEFLLLIHIPISNTAMFLGRKQHIRSSTFNDNRKIPNVQTLINTDKGKDVLVEAPKRHRTRLAQSIISAL</sequence>
<gene>
    <name evidence="1" type="ORF">Cgig2_011635</name>
</gene>
<reference evidence="1" key="1">
    <citation type="submission" date="2022-04" db="EMBL/GenBank/DDBJ databases">
        <title>Carnegiea gigantea Genome sequencing and assembly v2.</title>
        <authorList>
            <person name="Copetti D."/>
            <person name="Sanderson M.J."/>
            <person name="Burquez A."/>
            <person name="Wojciechowski M.F."/>
        </authorList>
    </citation>
    <scope>NUCLEOTIDE SEQUENCE</scope>
    <source>
        <strain evidence="1">SGP5-SGP5p</strain>
        <tissue evidence="1">Aerial part</tissue>
    </source>
</reference>
<accession>A0A9Q1KFQ4</accession>
<dbReference type="Proteomes" id="UP001153076">
    <property type="component" value="Unassembled WGS sequence"/>
</dbReference>